<keyword evidence="1" id="KW-0175">Coiled coil</keyword>
<evidence type="ECO:0000256" key="1">
    <source>
        <dbReference type="SAM" id="Coils"/>
    </source>
</evidence>
<proteinExistence type="predicted"/>
<evidence type="ECO:0000313" key="2">
    <source>
        <dbReference type="EMBL" id="KAH9628766.1"/>
    </source>
</evidence>
<reference evidence="2" key="1">
    <citation type="journal article" date="2021" name="G3 (Bethesda)">
        <title>Genome and transcriptome analysis of the beet armyworm Spodoptera exigua reveals targets for pest control. .</title>
        <authorList>
            <person name="Simon S."/>
            <person name="Breeschoten T."/>
            <person name="Jansen H.J."/>
            <person name="Dirks R.P."/>
            <person name="Schranz M.E."/>
            <person name="Ros V.I.D."/>
        </authorList>
    </citation>
    <scope>NUCLEOTIDE SEQUENCE</scope>
    <source>
        <strain evidence="2">TB_SE_WUR_2020</strain>
    </source>
</reference>
<feature type="coiled-coil region" evidence="1">
    <location>
        <begin position="5"/>
        <end position="46"/>
    </location>
</feature>
<accession>A0A922M1V9</accession>
<protein>
    <submittedName>
        <fullName evidence="2">Uncharacterized protein</fullName>
    </submittedName>
</protein>
<dbReference type="AlphaFoldDB" id="A0A922M1V9"/>
<evidence type="ECO:0000313" key="3">
    <source>
        <dbReference type="Proteomes" id="UP000814243"/>
    </source>
</evidence>
<organism evidence="2 3">
    <name type="scientific">Spodoptera exigua</name>
    <name type="common">Beet armyworm</name>
    <name type="synonym">Noctua fulgens</name>
    <dbReference type="NCBI Taxonomy" id="7107"/>
    <lineage>
        <taxon>Eukaryota</taxon>
        <taxon>Metazoa</taxon>
        <taxon>Ecdysozoa</taxon>
        <taxon>Arthropoda</taxon>
        <taxon>Hexapoda</taxon>
        <taxon>Insecta</taxon>
        <taxon>Pterygota</taxon>
        <taxon>Neoptera</taxon>
        <taxon>Endopterygota</taxon>
        <taxon>Lepidoptera</taxon>
        <taxon>Glossata</taxon>
        <taxon>Ditrysia</taxon>
        <taxon>Noctuoidea</taxon>
        <taxon>Noctuidae</taxon>
        <taxon>Amphipyrinae</taxon>
        <taxon>Spodoptera</taxon>
    </lineage>
</organism>
<comment type="caution">
    <text evidence="2">The sequence shown here is derived from an EMBL/GenBank/DDBJ whole genome shotgun (WGS) entry which is preliminary data.</text>
</comment>
<sequence length="117" mass="13277">MQDTIAQMTIKLESTENELENTILENNDLKKQVNKLTQEINVLKSLCHSSTSKESSPISIDKKKIYSRLSQIVSSTPSSPRLTSNAERNNNFIYLHLQQNISALQKELQSAENEIKT</sequence>
<dbReference type="EMBL" id="JACEFF010000895">
    <property type="protein sequence ID" value="KAH9628766.1"/>
    <property type="molecule type" value="Genomic_DNA"/>
</dbReference>
<dbReference type="Proteomes" id="UP000814243">
    <property type="component" value="Unassembled WGS sequence"/>
</dbReference>
<name>A0A922M1V9_SPOEX</name>
<gene>
    <name evidence="2" type="ORF">HF086_005391</name>
</gene>